<name>A0ABU5QQA2_9BACT</name>
<gene>
    <name evidence="1" type="ORF">VB264_15775</name>
</gene>
<protein>
    <submittedName>
        <fullName evidence="1">Uncharacterized protein</fullName>
    </submittedName>
</protein>
<dbReference type="Proteomes" id="UP001304671">
    <property type="component" value="Unassembled WGS sequence"/>
</dbReference>
<accession>A0ABU5QQA2</accession>
<organism evidence="1 2">
    <name type="scientific">Arcicella aquatica</name>
    <dbReference type="NCBI Taxonomy" id="217141"/>
    <lineage>
        <taxon>Bacteria</taxon>
        <taxon>Pseudomonadati</taxon>
        <taxon>Bacteroidota</taxon>
        <taxon>Cytophagia</taxon>
        <taxon>Cytophagales</taxon>
        <taxon>Flectobacillaceae</taxon>
        <taxon>Arcicella</taxon>
    </lineage>
</organism>
<sequence>MIDNYFEYYTQQEISNPEYIDGTSHTMVEDEFISYVTGTKFSKSQKETLNKWIKSISPVIKVFGAYEGHMEILLKDNYSVKKKIERESKSQKMFNCKRPFFIEVENIIKKEEELWIIVFPSKEYVEQYSELVNTYCHLYIEEKQLAKKDIKIETIHFPKLELGITIWTNFKDEIASFIEKGDFVVLGHVTELQSNILKTETCEIVLDFEPLGLDDLFGISIVNHKLTNKRCIFIGFKHSYWGSASGLISKAIAECGAKTIMYIAKAGTFISIGTIYKSVSPQIYSIIEKNKKTEKWETNNYGQLANQFDFFKLLDSEIQTTGIHLTVPTVIGETYSQAEGYNQYRPGTVDNEIGYIAKHLKEVNSNINFFCIHFITDYLHSKLDKEYKNISKYGLADKEHAHKDIERKKNMSVFLEKSAKEIIRLIPVYGIEVNDDFHLYKEMPLTNLIQAIKNDEIILRWSDNLLFKEEYIENFNNAEWAILDIINNDEKISDLSTEKIIDLALVYQKYGYLKKASGVCKIANKKESRESACSLMLLVIKFKINIQQGFLNEETINFGNNIIQSIDRFKLNQKFIPSIYNRIAICYTYIGNRDMALNSISESKKFYKEFPFIKQVVELNELYIEYIFKEKGNNISNNEIDTFIKEITNIQECYIKYEEKENKNQPSNVSKSLAVCLFVEGVIQFTHNPTLSVRLFTVASFLQKKSGTNSQAEGFAELLHLIKDKDLKSIVISFMDDKLEGPYFKAFKKQITEVRTQILQVNSIRTIKEFKNLRKIINRIN</sequence>
<evidence type="ECO:0000313" key="1">
    <source>
        <dbReference type="EMBL" id="MEA5259256.1"/>
    </source>
</evidence>
<comment type="caution">
    <text evidence="1">The sequence shown here is derived from an EMBL/GenBank/DDBJ whole genome shotgun (WGS) entry which is preliminary data.</text>
</comment>
<keyword evidence="2" id="KW-1185">Reference proteome</keyword>
<reference evidence="1 2" key="1">
    <citation type="submission" date="2023-12" db="EMBL/GenBank/DDBJ databases">
        <title>Novel species of the genus Arcicella isolated from rivers.</title>
        <authorList>
            <person name="Lu H."/>
        </authorList>
    </citation>
    <scope>NUCLEOTIDE SEQUENCE [LARGE SCALE GENOMIC DNA]</scope>
    <source>
        <strain evidence="1 2">LMG 21963</strain>
    </source>
</reference>
<proteinExistence type="predicted"/>
<dbReference type="RefSeq" id="WP_323250763.1">
    <property type="nucleotide sequence ID" value="NZ_JAYFUL010000028.1"/>
</dbReference>
<evidence type="ECO:0000313" key="2">
    <source>
        <dbReference type="Proteomes" id="UP001304671"/>
    </source>
</evidence>
<dbReference type="EMBL" id="JAYFUL010000028">
    <property type="protein sequence ID" value="MEA5259256.1"/>
    <property type="molecule type" value="Genomic_DNA"/>
</dbReference>